<proteinExistence type="predicted"/>
<dbReference type="PROSITE" id="PS51192">
    <property type="entry name" value="HELICASE_ATP_BIND_1"/>
    <property type="match status" value="1"/>
</dbReference>
<dbReference type="GO" id="GO:0006304">
    <property type="term" value="P:DNA modification"/>
    <property type="evidence" value="ECO:0007669"/>
    <property type="project" value="InterPro"/>
</dbReference>
<dbReference type="AlphaFoldDB" id="A0A4R5A9Y8"/>
<dbReference type="CDD" id="cd18032">
    <property type="entry name" value="DEXHc_RE_I_III_res"/>
    <property type="match status" value="1"/>
</dbReference>
<accession>A0A4R5A9Y8</accession>
<dbReference type="RefSeq" id="WP_132104060.1">
    <property type="nucleotide sequence ID" value="NZ_SMLB01000020.1"/>
</dbReference>
<keyword evidence="2" id="KW-0378">Hydrolase</keyword>
<dbReference type="Pfam" id="PF08463">
    <property type="entry name" value="EcoEI_R_C"/>
    <property type="match status" value="1"/>
</dbReference>
<dbReference type="InterPro" id="IPR006935">
    <property type="entry name" value="Helicase/UvrB_N"/>
</dbReference>
<sequence>MTSPDAADRLPAEARARVLIDAQLEGAGWRVQDGKNLNLFAGDGIAVREVVMAAGHGRVDYLLYVDKKVVGVIEAKPVGTTLSGVEWQSAMYAGGLPERHQKRAHVVGDRLPFVFEASGTETHFTNGYDPEPRARRIFSFPKPSTLSRILRDADADPAWPTWRGKIRVMPPLDVERLRPAQIDAITNTERSLAEQRFDRSLVQMATGAGKTHAAVTLSYRLLKHAGFKRILFLVDRNNLADQTAGEFSNYSTPDDGRRFTEIFSVQKLAAAGMLASSDVVISTIQRVYSVLRGNDAPEGDDPQLDDWVPDEPVTVQYSPHMPPESFDLVIVDEAHRSIYGVWRGVLEYFDAHVVGLTATPGKQTFAFFQQNLVSEYTYTESVADGVNVDFDIYRIKTEISESGATIEAGTHVPKVDRRTRAQRIEAIDETLDYKKSQLDRAVTNVNQIRLVLETFRDRLLTEIFPGRTTVPKTLIFCKDDAHAEEVVTQVRQVFGKGNDFAAKITYQAKDPKGQLQAFRTSATLRIAVTVDMIATGTDVKPLECVFFLRDVRSAQYFEQMKGRGARSIAPADFQAVTPDLSPSARAKTRFVIVDAVGVTDHDFVEPPLNRERSISLEQLLKKAASLTITESEAATLASRLSALELQLIPTERTELDTVAGQSLKVIVRCLVDGVDPELQAQAVARACAEQSVDESPELRQKVVEELIEAAIEPLASNPELRTRIMELRRQHDLIIDEINPDQLLDAYGVVDDDKAHAVINSWRAYLDDHRDEITAIQVLQESRTGGAKRSGVTFEQVKELADRIARPPHRWTPELIWAAYEQVEVGRVRHNPKAQVTDLVSLLRFTLHADDELVPYAEKVRERYAGWLAQQEQAGVVFSAQQRWWLDNMATVIASSAGLDADDLDEAPFTERGGIDGVLRDLGDAAGDLLDALNQELTA</sequence>
<dbReference type="PANTHER" id="PTHR47396">
    <property type="entry name" value="TYPE I RESTRICTION ENZYME ECOKI R PROTEIN"/>
    <property type="match status" value="1"/>
</dbReference>
<dbReference type="GO" id="GO:0004386">
    <property type="term" value="F:helicase activity"/>
    <property type="evidence" value="ECO:0007669"/>
    <property type="project" value="UniProtKB-KW"/>
</dbReference>
<evidence type="ECO:0000313" key="2">
    <source>
        <dbReference type="EMBL" id="TDD68445.1"/>
    </source>
</evidence>
<feature type="domain" description="Helicase ATP-binding" evidence="1">
    <location>
        <begin position="191"/>
        <end position="378"/>
    </location>
</feature>
<organism evidence="2 3">
    <name type="scientific">Jiangella aurantiaca</name>
    <dbReference type="NCBI Taxonomy" id="2530373"/>
    <lineage>
        <taxon>Bacteria</taxon>
        <taxon>Bacillati</taxon>
        <taxon>Actinomycetota</taxon>
        <taxon>Actinomycetes</taxon>
        <taxon>Jiangellales</taxon>
        <taxon>Jiangellaceae</taxon>
        <taxon>Jiangella</taxon>
    </lineage>
</organism>
<dbReference type="SUPFAM" id="SSF52540">
    <property type="entry name" value="P-loop containing nucleoside triphosphate hydrolases"/>
    <property type="match status" value="1"/>
</dbReference>
<gene>
    <name evidence="2" type="ORF">E1262_15580</name>
</gene>
<dbReference type="InterPro" id="IPR050742">
    <property type="entry name" value="Helicase_Restrict-Modif_Enz"/>
</dbReference>
<dbReference type="GO" id="GO:0005524">
    <property type="term" value="F:ATP binding"/>
    <property type="evidence" value="ECO:0007669"/>
    <property type="project" value="InterPro"/>
</dbReference>
<dbReference type="GO" id="GO:0005829">
    <property type="term" value="C:cytosol"/>
    <property type="evidence" value="ECO:0007669"/>
    <property type="project" value="TreeGrafter"/>
</dbReference>
<dbReference type="Gene3D" id="3.40.50.300">
    <property type="entry name" value="P-loop containing nucleotide triphosphate hydrolases"/>
    <property type="match status" value="2"/>
</dbReference>
<dbReference type="PANTHER" id="PTHR47396:SF1">
    <property type="entry name" value="ATP-DEPENDENT HELICASE IRC3-RELATED"/>
    <property type="match status" value="1"/>
</dbReference>
<dbReference type="GO" id="GO:0016787">
    <property type="term" value="F:hydrolase activity"/>
    <property type="evidence" value="ECO:0007669"/>
    <property type="project" value="InterPro"/>
</dbReference>
<evidence type="ECO:0000313" key="3">
    <source>
        <dbReference type="Proteomes" id="UP000295217"/>
    </source>
</evidence>
<dbReference type="Gene3D" id="3.90.1570.30">
    <property type="match status" value="1"/>
</dbReference>
<dbReference type="InterPro" id="IPR014001">
    <property type="entry name" value="Helicase_ATP-bd"/>
</dbReference>
<dbReference type="EMBL" id="SMLB01000020">
    <property type="protein sequence ID" value="TDD68445.1"/>
    <property type="molecule type" value="Genomic_DNA"/>
</dbReference>
<keyword evidence="2" id="KW-0067">ATP-binding</keyword>
<dbReference type="Proteomes" id="UP000295217">
    <property type="component" value="Unassembled WGS sequence"/>
</dbReference>
<name>A0A4R5A9Y8_9ACTN</name>
<keyword evidence="2" id="KW-0347">Helicase</keyword>
<dbReference type="Pfam" id="PF04851">
    <property type="entry name" value="ResIII"/>
    <property type="match status" value="1"/>
</dbReference>
<dbReference type="GO" id="GO:0003677">
    <property type="term" value="F:DNA binding"/>
    <property type="evidence" value="ECO:0007669"/>
    <property type="project" value="InterPro"/>
</dbReference>
<protein>
    <submittedName>
        <fullName evidence="2">DEAD/DEAH box helicase</fullName>
    </submittedName>
</protein>
<dbReference type="SMART" id="SM00487">
    <property type="entry name" value="DEXDc"/>
    <property type="match status" value="1"/>
</dbReference>
<keyword evidence="3" id="KW-1185">Reference proteome</keyword>
<dbReference type="InterPro" id="IPR027417">
    <property type="entry name" value="P-loop_NTPase"/>
</dbReference>
<comment type="caution">
    <text evidence="2">The sequence shown here is derived from an EMBL/GenBank/DDBJ whole genome shotgun (WGS) entry which is preliminary data.</text>
</comment>
<keyword evidence="2" id="KW-0547">Nucleotide-binding</keyword>
<dbReference type="OrthoDB" id="9776021at2"/>
<reference evidence="2 3" key="1">
    <citation type="submission" date="2019-02" db="EMBL/GenBank/DDBJ databases">
        <title>Draft genome sequences of novel Actinobacteria.</title>
        <authorList>
            <person name="Sahin N."/>
            <person name="Ay H."/>
            <person name="Saygin H."/>
        </authorList>
    </citation>
    <scope>NUCLEOTIDE SEQUENCE [LARGE SCALE GENOMIC DNA]</scope>
    <source>
        <strain evidence="2 3">8K307</strain>
    </source>
</reference>
<dbReference type="InterPro" id="IPR013670">
    <property type="entry name" value="EcoEI_R_C_dom"/>
</dbReference>
<evidence type="ECO:0000259" key="1">
    <source>
        <dbReference type="PROSITE" id="PS51192"/>
    </source>
</evidence>